<dbReference type="Proteomes" id="UP000288168">
    <property type="component" value="Unassembled WGS sequence"/>
</dbReference>
<dbReference type="EMBL" id="NKCI01000241">
    <property type="protein sequence ID" value="RSL46300.1"/>
    <property type="molecule type" value="Genomic_DNA"/>
</dbReference>
<protein>
    <submittedName>
        <fullName evidence="1">Uncharacterized protein</fullName>
    </submittedName>
</protein>
<keyword evidence="2" id="KW-1185">Reference proteome</keyword>
<name>A0A428P045_9HYPO</name>
<comment type="caution">
    <text evidence="1">The sequence shown here is derived from an EMBL/GenBank/DDBJ whole genome shotgun (WGS) entry which is preliminary data.</text>
</comment>
<dbReference type="AlphaFoldDB" id="A0A428P045"/>
<evidence type="ECO:0000313" key="2">
    <source>
        <dbReference type="Proteomes" id="UP000288168"/>
    </source>
</evidence>
<gene>
    <name evidence="1" type="ORF">CEP54_013910</name>
</gene>
<reference evidence="1 2" key="1">
    <citation type="submission" date="2017-06" db="EMBL/GenBank/DDBJ databases">
        <title>Comparative genomic analysis of Ambrosia Fusariam Clade fungi.</title>
        <authorList>
            <person name="Stajich J.E."/>
            <person name="Carrillo J."/>
            <person name="Kijimoto T."/>
            <person name="Eskalen A."/>
            <person name="O'Donnell K."/>
            <person name="Kasson M."/>
        </authorList>
    </citation>
    <scope>NUCLEOTIDE SEQUENCE [LARGE SCALE GENOMIC DNA]</scope>
    <source>
        <strain evidence="1 2">NRRL62584</strain>
    </source>
</reference>
<evidence type="ECO:0000313" key="1">
    <source>
        <dbReference type="EMBL" id="RSL46300.1"/>
    </source>
</evidence>
<proteinExistence type="predicted"/>
<organism evidence="1 2">
    <name type="scientific">Fusarium duplospermum</name>
    <dbReference type="NCBI Taxonomy" id="1325734"/>
    <lineage>
        <taxon>Eukaryota</taxon>
        <taxon>Fungi</taxon>
        <taxon>Dikarya</taxon>
        <taxon>Ascomycota</taxon>
        <taxon>Pezizomycotina</taxon>
        <taxon>Sordariomycetes</taxon>
        <taxon>Hypocreomycetidae</taxon>
        <taxon>Hypocreales</taxon>
        <taxon>Nectriaceae</taxon>
        <taxon>Fusarium</taxon>
        <taxon>Fusarium solani species complex</taxon>
    </lineage>
</organism>
<accession>A0A428P045</accession>
<sequence length="115" mass="12958">MLVEETLLRIETDVVIWLATTNKVAGATIRYLGRDVVGGSSSHKWLPNCPWFCVLMRHGWLRYFWGGCASSRDRHIAVLFTGREVTPVISLAHPPIQSPHSDLLHSSGELMCWNT</sequence>